<dbReference type="EMBL" id="JACGWN010000011">
    <property type="protein sequence ID" value="KAL0421801.1"/>
    <property type="molecule type" value="Genomic_DNA"/>
</dbReference>
<dbReference type="InterPro" id="IPR036465">
    <property type="entry name" value="vWFA_dom_sf"/>
</dbReference>
<comment type="similarity">
    <text evidence="2 11">Belongs to the TFB4 family.</text>
</comment>
<keyword evidence="6 11" id="KW-0862">Zinc</keyword>
<evidence type="ECO:0000256" key="4">
    <source>
        <dbReference type="ARBA" id="ARBA00022763"/>
    </source>
</evidence>
<comment type="caution">
    <text evidence="12">The sequence shown here is derived from an EMBL/GenBank/DDBJ whole genome shotgun (WGS) entry which is preliminary data.</text>
</comment>
<dbReference type="Pfam" id="PF03850">
    <property type="entry name" value="Tfb4"/>
    <property type="match status" value="1"/>
</dbReference>
<evidence type="ECO:0000313" key="12">
    <source>
        <dbReference type="EMBL" id="KAL0421801.1"/>
    </source>
</evidence>
<dbReference type="PANTHER" id="PTHR12831">
    <property type="entry name" value="TRANSCRIPTION INITIATION FACTOR IIH TFIIH , POLYPEPTIDE 3-RELATED"/>
    <property type="match status" value="1"/>
</dbReference>
<evidence type="ECO:0000256" key="3">
    <source>
        <dbReference type="ARBA" id="ARBA00022723"/>
    </source>
</evidence>
<gene>
    <name evidence="12" type="ORF">Slati_3203000</name>
</gene>
<evidence type="ECO:0000256" key="5">
    <source>
        <dbReference type="ARBA" id="ARBA00022771"/>
    </source>
</evidence>
<keyword evidence="7 11" id="KW-0805">Transcription regulation</keyword>
<dbReference type="GO" id="GO:0006289">
    <property type="term" value="P:nucleotide-excision repair"/>
    <property type="evidence" value="ECO:0007669"/>
    <property type="project" value="UniProtKB-UniRule"/>
</dbReference>
<dbReference type="GO" id="GO:0000439">
    <property type="term" value="C:transcription factor TFIIH core complex"/>
    <property type="evidence" value="ECO:0007669"/>
    <property type="project" value="UniProtKB-UniRule"/>
</dbReference>
<reference evidence="12" key="1">
    <citation type="submission" date="2020-06" db="EMBL/GenBank/DDBJ databases">
        <authorList>
            <person name="Li T."/>
            <person name="Hu X."/>
            <person name="Zhang T."/>
            <person name="Song X."/>
            <person name="Zhang H."/>
            <person name="Dai N."/>
            <person name="Sheng W."/>
            <person name="Hou X."/>
            <person name="Wei L."/>
        </authorList>
    </citation>
    <scope>NUCLEOTIDE SEQUENCE</scope>
    <source>
        <strain evidence="12">KEN1</strain>
        <tissue evidence="12">Leaf</tissue>
    </source>
</reference>
<organism evidence="12">
    <name type="scientific">Sesamum latifolium</name>
    <dbReference type="NCBI Taxonomy" id="2727402"/>
    <lineage>
        <taxon>Eukaryota</taxon>
        <taxon>Viridiplantae</taxon>
        <taxon>Streptophyta</taxon>
        <taxon>Embryophyta</taxon>
        <taxon>Tracheophyta</taxon>
        <taxon>Spermatophyta</taxon>
        <taxon>Magnoliopsida</taxon>
        <taxon>eudicotyledons</taxon>
        <taxon>Gunneridae</taxon>
        <taxon>Pentapetalae</taxon>
        <taxon>asterids</taxon>
        <taxon>lamiids</taxon>
        <taxon>Lamiales</taxon>
        <taxon>Pedaliaceae</taxon>
        <taxon>Sesamum</taxon>
    </lineage>
</organism>
<dbReference type="GO" id="GO:0008270">
    <property type="term" value="F:zinc ion binding"/>
    <property type="evidence" value="ECO:0007669"/>
    <property type="project" value="UniProtKB-KW"/>
</dbReference>
<proteinExistence type="inferred from homology"/>
<protein>
    <recommendedName>
        <fullName evidence="11">General transcription and DNA repair factor IIH subunit TFB4</fullName>
    </recommendedName>
    <alternativeName>
        <fullName evidence="11">RNA polymerase II transcription factor B subunit 4</fullName>
    </alternativeName>
</protein>
<keyword evidence="5 11" id="KW-0863">Zinc-finger</keyword>
<name>A0AAW2V069_9LAMI</name>
<keyword evidence="8 11" id="KW-0804">Transcription</keyword>
<evidence type="ECO:0000256" key="8">
    <source>
        <dbReference type="ARBA" id="ARBA00023163"/>
    </source>
</evidence>
<sequence length="186" mass="20786">MTPVSAKLYTDDVSLLMVLIDTNPFFWNSVKTTLPFSKFLSHTFRGYSGQVRFIPILGYVAIMNSIFSAQRSMVPIDSCVIGAQHSAFLQQTVLISQVADAFGSSLLLSGTNVRPLSLSYADSFLLLICILVVSYNFLSLQEWTFVPHQCLVRPQCRTPQHQTGRGKLQWMLSCRQLLQDSLSTLG</sequence>
<comment type="subcellular location">
    <subcellularLocation>
        <location evidence="1 11">Nucleus</location>
    </subcellularLocation>
</comment>
<dbReference type="InterPro" id="IPR004600">
    <property type="entry name" value="TFIIH_Tfb4/GTF2H3"/>
</dbReference>
<keyword evidence="4 11" id="KW-0227">DNA damage</keyword>
<comment type="function">
    <text evidence="11">Component of the general transcription and DNA repair factor IIH (TFIIH) core complex, which is involved in general and transcription-coupled nucleotide excision repair (NER) of damaged DNA and, when complexed to CAK, in RNA transcription by RNA polymerase II. In NER, TFIIH acts by opening DNA around the lesion to allow the excision of the damaged oligonucleotide and its replacement by a new DNA fragment. In transcription, TFIIH has an essential role in transcription initiation. When the pre-initiation complex (PIC) has been established, TFIIH is required for promoter opening and promoter escape. Phosphorylation of the C-terminal tail (CTD) of the largest subunit of RNA polymerase II by the kinase module CAK controls the initiation of transcription.</text>
</comment>
<dbReference type="Gene3D" id="3.40.50.410">
    <property type="entry name" value="von Willebrand factor, type A domain"/>
    <property type="match status" value="1"/>
</dbReference>
<evidence type="ECO:0000256" key="7">
    <source>
        <dbReference type="ARBA" id="ARBA00023015"/>
    </source>
</evidence>
<evidence type="ECO:0000256" key="10">
    <source>
        <dbReference type="ARBA" id="ARBA00023242"/>
    </source>
</evidence>
<accession>A0AAW2V069</accession>
<evidence type="ECO:0000256" key="2">
    <source>
        <dbReference type="ARBA" id="ARBA00005273"/>
    </source>
</evidence>
<comment type="subunit">
    <text evidence="11">Component of the 7-subunit TFIIH core complex composed of XPB, XPD, TFB1/GTF2H1, GTF2H2/P44, TFB4/GTF2H3, TFB2/GTF2H4 and TFB5/GTF2H5, which is active in NER. The core complex associates with the 3-subunit CDK-activating kinase (CAK) module composed of CYCH1/cyclin H1, CDKD and MAT1/At4g30820 to form the 10-subunit holoenzyme (holo-TFIIH) active in transcription.</text>
</comment>
<reference evidence="12" key="2">
    <citation type="journal article" date="2024" name="Plant">
        <title>Genomic evolution and insights into agronomic trait innovations of Sesamum species.</title>
        <authorList>
            <person name="Miao H."/>
            <person name="Wang L."/>
            <person name="Qu L."/>
            <person name="Liu H."/>
            <person name="Sun Y."/>
            <person name="Le M."/>
            <person name="Wang Q."/>
            <person name="Wei S."/>
            <person name="Zheng Y."/>
            <person name="Lin W."/>
            <person name="Duan Y."/>
            <person name="Cao H."/>
            <person name="Xiong S."/>
            <person name="Wang X."/>
            <person name="Wei L."/>
            <person name="Li C."/>
            <person name="Ma Q."/>
            <person name="Ju M."/>
            <person name="Zhao R."/>
            <person name="Li G."/>
            <person name="Mu C."/>
            <person name="Tian Q."/>
            <person name="Mei H."/>
            <person name="Zhang T."/>
            <person name="Gao T."/>
            <person name="Zhang H."/>
        </authorList>
    </citation>
    <scope>NUCLEOTIDE SEQUENCE</scope>
    <source>
        <strain evidence="12">KEN1</strain>
    </source>
</reference>
<evidence type="ECO:0000256" key="1">
    <source>
        <dbReference type="ARBA" id="ARBA00004123"/>
    </source>
</evidence>
<keyword evidence="10 11" id="KW-0539">Nucleus</keyword>
<dbReference type="GO" id="GO:0006355">
    <property type="term" value="P:regulation of DNA-templated transcription"/>
    <property type="evidence" value="ECO:0007669"/>
    <property type="project" value="InterPro"/>
</dbReference>
<keyword evidence="3 11" id="KW-0479">Metal-binding</keyword>
<dbReference type="PANTHER" id="PTHR12831:SF0">
    <property type="entry name" value="GENERAL TRANSCRIPTION FACTOR IIH SUBUNIT 3"/>
    <property type="match status" value="1"/>
</dbReference>
<evidence type="ECO:0000256" key="11">
    <source>
        <dbReference type="RuleBase" id="RU368090"/>
    </source>
</evidence>
<keyword evidence="9 11" id="KW-0234">DNA repair</keyword>
<dbReference type="GO" id="GO:0005675">
    <property type="term" value="C:transcription factor TFIIH holo complex"/>
    <property type="evidence" value="ECO:0007669"/>
    <property type="project" value="UniProtKB-UniRule"/>
</dbReference>
<evidence type="ECO:0000256" key="6">
    <source>
        <dbReference type="ARBA" id="ARBA00022833"/>
    </source>
</evidence>
<dbReference type="AlphaFoldDB" id="A0AAW2V069"/>
<evidence type="ECO:0000256" key="9">
    <source>
        <dbReference type="ARBA" id="ARBA00023204"/>
    </source>
</evidence>